<evidence type="ECO:0000259" key="4">
    <source>
        <dbReference type="Pfam" id="PF03328"/>
    </source>
</evidence>
<keyword evidence="6" id="KW-1185">Reference proteome</keyword>
<dbReference type="InterPro" id="IPR015813">
    <property type="entry name" value="Pyrv/PenolPyrv_kinase-like_dom"/>
</dbReference>
<dbReference type="Pfam" id="PF03328">
    <property type="entry name" value="HpcH_HpaI"/>
    <property type="match status" value="1"/>
</dbReference>
<sequence>MENALYLRNKLAKGEKALGFWLTFPSTGLARTILATGGLSWTLLDAEHGQITDKDYFDLCNAVVASKASPIIRIPFDVEWMIKRALDAGAHGVMTPLCHTADDARRIVKYSKYPPTGTRGFGPMFSPHSFGLTTEGAYAAGADKGLLVIVQIESVPGVENVEEIAKVDGVDVIFIGPFDLSKFLGCEFGGEVHEAAIAKILKAAKAAGKTAAIFCTSGEMARKRLDQGFDMVSITTDIGAVQNGFSKEFAITTATQAGPARSGY</sequence>
<evidence type="ECO:0000313" key="5">
    <source>
        <dbReference type="EMBL" id="RXK37493.1"/>
    </source>
</evidence>
<dbReference type="GO" id="GO:0016832">
    <property type="term" value="F:aldehyde-lyase activity"/>
    <property type="evidence" value="ECO:0007669"/>
    <property type="project" value="TreeGrafter"/>
</dbReference>
<keyword evidence="3" id="KW-0456">Lyase</keyword>
<keyword evidence="2" id="KW-0479">Metal-binding</keyword>
<dbReference type="GO" id="GO:0005737">
    <property type="term" value="C:cytoplasm"/>
    <property type="evidence" value="ECO:0007669"/>
    <property type="project" value="TreeGrafter"/>
</dbReference>
<dbReference type="OrthoDB" id="1621678at2759"/>
<name>A0A4Q1BIJ7_TREME</name>
<dbReference type="Proteomes" id="UP000289152">
    <property type="component" value="Unassembled WGS sequence"/>
</dbReference>
<dbReference type="STRING" id="5217.A0A4Q1BIJ7"/>
<protein>
    <submittedName>
        <fullName evidence="5">2,4-dihydroxyhept-2-ene-1,7-dioic acid aldolase</fullName>
    </submittedName>
</protein>
<dbReference type="GO" id="GO:0046872">
    <property type="term" value="F:metal ion binding"/>
    <property type="evidence" value="ECO:0007669"/>
    <property type="project" value="UniProtKB-KW"/>
</dbReference>
<dbReference type="PANTHER" id="PTHR30502:SF0">
    <property type="entry name" value="PHOSPHOENOLPYRUVATE CARBOXYLASE FAMILY PROTEIN"/>
    <property type="match status" value="1"/>
</dbReference>
<reference evidence="5 6" key="1">
    <citation type="submission" date="2016-06" db="EMBL/GenBank/DDBJ databases">
        <title>Evolution of pathogenesis and genome organization in the Tremellales.</title>
        <authorList>
            <person name="Cuomo C."/>
            <person name="Litvintseva A."/>
            <person name="Heitman J."/>
            <person name="Chen Y."/>
            <person name="Sun S."/>
            <person name="Springer D."/>
            <person name="Dromer F."/>
            <person name="Young S."/>
            <person name="Zeng Q."/>
            <person name="Chapman S."/>
            <person name="Gujja S."/>
            <person name="Saif S."/>
            <person name="Birren B."/>
        </authorList>
    </citation>
    <scope>NUCLEOTIDE SEQUENCE [LARGE SCALE GENOMIC DNA]</scope>
    <source>
        <strain evidence="5 6">ATCC 28783</strain>
    </source>
</reference>
<dbReference type="InterPro" id="IPR005000">
    <property type="entry name" value="Aldolase/citrate-lyase_domain"/>
</dbReference>
<gene>
    <name evidence="5" type="ORF">M231_05214</name>
</gene>
<dbReference type="AlphaFoldDB" id="A0A4Q1BIJ7"/>
<dbReference type="InterPro" id="IPR050251">
    <property type="entry name" value="HpcH-HpaI_aldolase"/>
</dbReference>
<dbReference type="VEuPathDB" id="FungiDB:TREMEDRAFT_27240"/>
<evidence type="ECO:0000256" key="2">
    <source>
        <dbReference type="ARBA" id="ARBA00022723"/>
    </source>
</evidence>
<evidence type="ECO:0000313" key="6">
    <source>
        <dbReference type="Proteomes" id="UP000289152"/>
    </source>
</evidence>
<dbReference type="Gene3D" id="3.20.20.60">
    <property type="entry name" value="Phosphoenolpyruvate-binding domains"/>
    <property type="match status" value="1"/>
</dbReference>
<dbReference type="EMBL" id="SDIL01000067">
    <property type="protein sequence ID" value="RXK37493.1"/>
    <property type="molecule type" value="Genomic_DNA"/>
</dbReference>
<feature type="domain" description="HpcH/HpaI aldolase/citrate lyase" evidence="4">
    <location>
        <begin position="33"/>
        <end position="241"/>
    </location>
</feature>
<dbReference type="SUPFAM" id="SSF51621">
    <property type="entry name" value="Phosphoenolpyruvate/pyruvate domain"/>
    <property type="match status" value="1"/>
</dbReference>
<proteinExistence type="inferred from homology"/>
<evidence type="ECO:0000256" key="3">
    <source>
        <dbReference type="ARBA" id="ARBA00023239"/>
    </source>
</evidence>
<dbReference type="InParanoid" id="A0A4Q1BIJ7"/>
<comment type="similarity">
    <text evidence="1">Belongs to the HpcH/HpaI aldolase family.</text>
</comment>
<dbReference type="PANTHER" id="PTHR30502">
    <property type="entry name" value="2-KETO-3-DEOXY-L-RHAMNONATE ALDOLASE"/>
    <property type="match status" value="1"/>
</dbReference>
<dbReference type="InterPro" id="IPR040442">
    <property type="entry name" value="Pyrv_kinase-like_dom_sf"/>
</dbReference>
<organism evidence="5 6">
    <name type="scientific">Tremella mesenterica</name>
    <name type="common">Jelly fungus</name>
    <dbReference type="NCBI Taxonomy" id="5217"/>
    <lineage>
        <taxon>Eukaryota</taxon>
        <taxon>Fungi</taxon>
        <taxon>Dikarya</taxon>
        <taxon>Basidiomycota</taxon>
        <taxon>Agaricomycotina</taxon>
        <taxon>Tremellomycetes</taxon>
        <taxon>Tremellales</taxon>
        <taxon>Tremellaceae</taxon>
        <taxon>Tremella</taxon>
    </lineage>
</organism>
<accession>A0A4Q1BIJ7</accession>
<comment type="caution">
    <text evidence="5">The sequence shown here is derived from an EMBL/GenBank/DDBJ whole genome shotgun (WGS) entry which is preliminary data.</text>
</comment>
<evidence type="ECO:0000256" key="1">
    <source>
        <dbReference type="ARBA" id="ARBA00005568"/>
    </source>
</evidence>